<keyword evidence="2" id="KW-1185">Reference proteome</keyword>
<sequence length="135" mass="15454">MQTNNPEININTLYLTKPGEYIPVLIIKPQNEKVHANLHVQFVEATKGYHKINFDVFNNHGNDLTADKGPIEVDLQPNKKNILELQIDDYKSLMGDIALDFWAEISKGDNDFITVKITFDEKFSESLKVFIESES</sequence>
<organism evidence="1 2">
    <name type="scientific">Fructilactobacillus hinvesii</name>
    <dbReference type="NCBI Taxonomy" id="2940300"/>
    <lineage>
        <taxon>Bacteria</taxon>
        <taxon>Bacillati</taxon>
        <taxon>Bacillota</taxon>
        <taxon>Bacilli</taxon>
        <taxon>Lactobacillales</taxon>
        <taxon>Lactobacillaceae</taxon>
        <taxon>Fructilactobacillus</taxon>
    </lineage>
</organism>
<protein>
    <recommendedName>
        <fullName evidence="3">DUF2479 domain-containing protein</fullName>
    </recommendedName>
</protein>
<dbReference type="Proteomes" id="UP001057025">
    <property type="component" value="Chromosome"/>
</dbReference>
<reference evidence="1" key="1">
    <citation type="submission" date="2022-05" db="EMBL/GenBank/DDBJ databases">
        <authorList>
            <person name="Oliphant S.A."/>
            <person name="Watson-Haigh N.S."/>
            <person name="Sumby K.M."/>
            <person name="Gardner J.M."/>
            <person name="Jiranek V."/>
        </authorList>
    </citation>
    <scope>NUCLEOTIDE SEQUENCE</scope>
    <source>
        <strain evidence="1">KI11_C11</strain>
    </source>
</reference>
<evidence type="ECO:0008006" key="3">
    <source>
        <dbReference type="Google" id="ProtNLM"/>
    </source>
</evidence>
<evidence type="ECO:0000313" key="2">
    <source>
        <dbReference type="Proteomes" id="UP001057025"/>
    </source>
</evidence>
<evidence type="ECO:0000313" key="1">
    <source>
        <dbReference type="EMBL" id="USS87503.1"/>
    </source>
</evidence>
<name>A0ABY5BQW9_9LACO</name>
<accession>A0ABY5BQW9</accession>
<gene>
    <name evidence="1" type="ORF">M3M39_05110</name>
</gene>
<proteinExistence type="predicted"/>
<dbReference type="EMBL" id="CP097118">
    <property type="protein sequence ID" value="USS87503.1"/>
    <property type="molecule type" value="Genomic_DNA"/>
</dbReference>
<dbReference type="RefSeq" id="WP_252796801.1">
    <property type="nucleotide sequence ID" value="NZ_CP097118.1"/>
</dbReference>